<feature type="region of interest" description="Disordered" evidence="8">
    <location>
        <begin position="828"/>
        <end position="848"/>
    </location>
</feature>
<keyword evidence="7" id="KW-0175">Coiled coil</keyword>
<feature type="domain" description="Myb-like" evidence="9">
    <location>
        <begin position="494"/>
        <end position="551"/>
    </location>
</feature>
<dbReference type="FunFam" id="1.10.10.60:FF:000061">
    <property type="entry name" value="Trihelix transcription factor GT-2"/>
    <property type="match status" value="1"/>
</dbReference>
<dbReference type="CDD" id="cd12203">
    <property type="entry name" value="GT1"/>
    <property type="match status" value="2"/>
</dbReference>
<protein>
    <recommendedName>
        <fullName evidence="9">Myb-like domain-containing protein</fullName>
    </recommendedName>
</protein>
<sequence length="848" mass="92473">MVPSISTGVQQHGTGGQEAHQHIQQTSILQHQYTQQQQQHTLGLGLESPKPSITTLQHAARVQQQQQVAGLTTQAPAAGSSAPATNVLAQSAAPAGNLLSPTAATAATMVTPNLGAAPAMSALQQIGLGSSNNNSMNKQQGDQGDGAGASCVQAMIHQQAEDMQDALGDDLDKGGSGGNRWPRQETLALLKVRSEMDSSFRDSSLKRPLWDEVSRKLAELGYQRSAKKCKEKFENVHKYYKRTKEGKAGRQDGKNYRFFSELEALYGNAGNNQSRGDLGRSSAAGLLLGTSLGMPGRTVDMSARISSNSAPASFVRPLAADASGLHFSSETSTSDDDNDDEYEDPSDAAPESKKRKRKTLSRMMAFFESLLKQVMEKQEQMQQRFLDALERREQDKMIREEAWKRQEMARMSRENDLRAQERSLAATRDAAIVAFLQKVTGQTVQLPTTTALAIAAAPVQVHPPLHVPMAPSALDPTFHHIPEDQDPFDPNSKRWPKPEVLALIKLRTTLHSRFTEPGPKGPLWEDIANGMSRLGYNRNAKRCKEKWENINKYFKKAKESNKNRPENAKTCPYYHQLDALYKQGVLGSGSIGNSIKALPYKPFSDNLDNVDSPMLVHQASGRGGRVEGDLVAHGSTSADQVLAIMPPASQLSTASDATASTDNAIAPVAKANTAVSHMFSACNPDNSGGDMTSKAINIQIASGISPDVRPVDVNISQTNVTVDNTPRVDRQSEDISMQTASLEMQQRGSMDDPQHSRSTSNQAGHMEHKVDLEQDARQLVSEEDEVQQKQQVLLQAQIQQYQQEMRVSSAAMSQPGLATQSFIANMLQKFNNDPAESNTSTTSTNQEH</sequence>
<evidence type="ECO:0000256" key="4">
    <source>
        <dbReference type="ARBA" id="ARBA00023125"/>
    </source>
</evidence>
<dbReference type="OrthoDB" id="691673at2759"/>
<feature type="compositionally biased region" description="Acidic residues" evidence="8">
    <location>
        <begin position="333"/>
        <end position="346"/>
    </location>
</feature>
<feature type="region of interest" description="Disordered" evidence="8">
    <location>
        <begin position="743"/>
        <end position="767"/>
    </location>
</feature>
<dbReference type="AlphaFoldDB" id="A0A9D4Z472"/>
<gene>
    <name evidence="10" type="ORF">GOP47_0022377</name>
</gene>
<dbReference type="SMART" id="SM00717">
    <property type="entry name" value="SANT"/>
    <property type="match status" value="2"/>
</dbReference>
<feature type="region of interest" description="Disordered" evidence="8">
    <location>
        <begin position="1"/>
        <end position="34"/>
    </location>
</feature>
<evidence type="ECO:0000256" key="6">
    <source>
        <dbReference type="ARBA" id="ARBA00023242"/>
    </source>
</evidence>
<accession>A0A9D4Z472</accession>
<feature type="region of interest" description="Disordered" evidence="8">
    <location>
        <begin position="325"/>
        <end position="357"/>
    </location>
</feature>
<evidence type="ECO:0000256" key="2">
    <source>
        <dbReference type="ARBA" id="ARBA00022737"/>
    </source>
</evidence>
<evidence type="ECO:0000313" key="10">
    <source>
        <dbReference type="EMBL" id="KAI5061838.1"/>
    </source>
</evidence>
<dbReference type="EMBL" id="JABFUD020000022">
    <property type="protein sequence ID" value="KAI5061838.1"/>
    <property type="molecule type" value="Genomic_DNA"/>
</dbReference>
<organism evidence="10 11">
    <name type="scientific">Adiantum capillus-veneris</name>
    <name type="common">Maidenhair fern</name>
    <dbReference type="NCBI Taxonomy" id="13818"/>
    <lineage>
        <taxon>Eukaryota</taxon>
        <taxon>Viridiplantae</taxon>
        <taxon>Streptophyta</taxon>
        <taxon>Embryophyta</taxon>
        <taxon>Tracheophyta</taxon>
        <taxon>Polypodiopsida</taxon>
        <taxon>Polypodiidae</taxon>
        <taxon>Polypodiales</taxon>
        <taxon>Pteridineae</taxon>
        <taxon>Pteridaceae</taxon>
        <taxon>Vittarioideae</taxon>
        <taxon>Adiantum</taxon>
    </lineage>
</organism>
<keyword evidence="5" id="KW-0804">Transcription</keyword>
<proteinExistence type="predicted"/>
<dbReference type="Pfam" id="PF13837">
    <property type="entry name" value="Myb_DNA-bind_4"/>
    <property type="match status" value="2"/>
</dbReference>
<evidence type="ECO:0000256" key="7">
    <source>
        <dbReference type="SAM" id="Coils"/>
    </source>
</evidence>
<keyword evidence="6" id="KW-0539">Nucleus</keyword>
<feature type="coiled-coil region" evidence="7">
    <location>
        <begin position="769"/>
        <end position="799"/>
    </location>
</feature>
<dbReference type="FunFam" id="1.10.10.60:FF:000092">
    <property type="entry name" value="Trihelix transcription factor GT-2"/>
    <property type="match status" value="1"/>
</dbReference>
<name>A0A9D4Z472_ADICA</name>
<dbReference type="Gene3D" id="1.10.10.60">
    <property type="entry name" value="Homeodomain-like"/>
    <property type="match status" value="2"/>
</dbReference>
<evidence type="ECO:0000256" key="1">
    <source>
        <dbReference type="ARBA" id="ARBA00004123"/>
    </source>
</evidence>
<keyword evidence="4" id="KW-0238">DNA-binding</keyword>
<dbReference type="Proteomes" id="UP000886520">
    <property type="component" value="Chromosome 22"/>
</dbReference>
<dbReference type="GO" id="GO:0005634">
    <property type="term" value="C:nucleus"/>
    <property type="evidence" value="ECO:0007669"/>
    <property type="project" value="UniProtKB-SubCell"/>
</dbReference>
<evidence type="ECO:0000256" key="3">
    <source>
        <dbReference type="ARBA" id="ARBA00023015"/>
    </source>
</evidence>
<evidence type="ECO:0000256" key="8">
    <source>
        <dbReference type="SAM" id="MobiDB-lite"/>
    </source>
</evidence>
<dbReference type="GO" id="GO:0003677">
    <property type="term" value="F:DNA binding"/>
    <property type="evidence" value="ECO:0007669"/>
    <property type="project" value="UniProtKB-KW"/>
</dbReference>
<feature type="compositionally biased region" description="Polar residues" evidence="8">
    <location>
        <begin position="1"/>
        <end position="12"/>
    </location>
</feature>
<evidence type="ECO:0000256" key="5">
    <source>
        <dbReference type="ARBA" id="ARBA00023163"/>
    </source>
</evidence>
<dbReference type="InterPro" id="IPR001005">
    <property type="entry name" value="SANT/Myb"/>
</dbReference>
<dbReference type="GO" id="GO:0010468">
    <property type="term" value="P:regulation of gene expression"/>
    <property type="evidence" value="ECO:0007669"/>
    <property type="project" value="UniProtKB-ARBA"/>
</dbReference>
<evidence type="ECO:0000259" key="9">
    <source>
        <dbReference type="PROSITE" id="PS50090"/>
    </source>
</evidence>
<comment type="caution">
    <text evidence="10">The sequence shown here is derived from an EMBL/GenBank/DDBJ whole genome shotgun (WGS) entry which is preliminary data.</text>
</comment>
<feature type="compositionally biased region" description="Low complexity" evidence="8">
    <location>
        <begin position="24"/>
        <end position="34"/>
    </location>
</feature>
<keyword evidence="3" id="KW-0805">Transcription regulation</keyword>
<dbReference type="PANTHER" id="PTHR21654">
    <property type="entry name" value="FI21293P1"/>
    <property type="match status" value="1"/>
</dbReference>
<reference evidence="10" key="1">
    <citation type="submission" date="2021-01" db="EMBL/GenBank/DDBJ databases">
        <title>Adiantum capillus-veneris genome.</title>
        <authorList>
            <person name="Fang Y."/>
            <person name="Liao Q."/>
        </authorList>
    </citation>
    <scope>NUCLEOTIDE SEQUENCE</scope>
    <source>
        <strain evidence="10">H3</strain>
        <tissue evidence="10">Leaf</tissue>
    </source>
</reference>
<dbReference type="InterPro" id="IPR044822">
    <property type="entry name" value="Myb_DNA-bind_4"/>
</dbReference>
<feature type="compositionally biased region" description="Low complexity" evidence="8">
    <location>
        <begin position="837"/>
        <end position="848"/>
    </location>
</feature>
<comment type="subcellular location">
    <subcellularLocation>
        <location evidence="1">Nucleus</location>
    </subcellularLocation>
</comment>
<keyword evidence="11" id="KW-1185">Reference proteome</keyword>
<keyword evidence="2" id="KW-0677">Repeat</keyword>
<dbReference type="PROSITE" id="PS50090">
    <property type="entry name" value="MYB_LIKE"/>
    <property type="match status" value="2"/>
</dbReference>
<feature type="domain" description="Myb-like" evidence="9">
    <location>
        <begin position="179"/>
        <end position="237"/>
    </location>
</feature>
<dbReference type="PANTHER" id="PTHR21654:SF84">
    <property type="entry name" value="SI:DKEY-66I24.7"/>
    <property type="match status" value="1"/>
</dbReference>
<evidence type="ECO:0000313" key="11">
    <source>
        <dbReference type="Proteomes" id="UP000886520"/>
    </source>
</evidence>